<dbReference type="Gene3D" id="3.30.1660.10">
    <property type="entry name" value="Flavin-binding protein dodecin"/>
    <property type="match status" value="1"/>
</dbReference>
<reference evidence="1 2" key="1">
    <citation type="submission" date="2019-04" db="EMBL/GenBank/DDBJ databases">
        <title>Natronomonas sp. F20-122 a newhaloarchaeon isolated from a saline saltern of Isla Bacuta, Huelva, Spain.</title>
        <authorList>
            <person name="Duran-Viseras A."/>
            <person name="Sanchez-Porro C."/>
            <person name="Ventosa A."/>
        </authorList>
    </citation>
    <scope>NUCLEOTIDE SEQUENCE [LARGE SCALE GENOMIC DNA]</scope>
    <source>
        <strain evidence="1 2">F20-122</strain>
    </source>
</reference>
<keyword evidence="2" id="KW-1185">Reference proteome</keyword>
<evidence type="ECO:0000313" key="1">
    <source>
        <dbReference type="EMBL" id="TKR27705.1"/>
    </source>
</evidence>
<dbReference type="InterPro" id="IPR036694">
    <property type="entry name" value="Dodecin-like_sf"/>
</dbReference>
<dbReference type="EMBL" id="QKNX01000001">
    <property type="protein sequence ID" value="TKR27705.1"/>
    <property type="molecule type" value="Genomic_DNA"/>
</dbReference>
<dbReference type="PANTHER" id="PTHR39324:SF1">
    <property type="entry name" value="CALCIUM DODECIN"/>
    <property type="match status" value="1"/>
</dbReference>
<evidence type="ECO:0000313" key="2">
    <source>
        <dbReference type="Proteomes" id="UP000308037"/>
    </source>
</evidence>
<name>A0A4U5JFY6_9EURY</name>
<dbReference type="InterPro" id="IPR009923">
    <property type="entry name" value="Dodecin"/>
</dbReference>
<dbReference type="InterPro" id="IPR025543">
    <property type="entry name" value="Dodecin-like"/>
</dbReference>
<dbReference type="SUPFAM" id="SSF89807">
    <property type="entry name" value="Dodecin-like"/>
    <property type="match status" value="1"/>
</dbReference>
<dbReference type="OrthoDB" id="187186at2157"/>
<organism evidence="1 2">
    <name type="scientific">Natronomonas salsuginis</name>
    <dbReference type="NCBI Taxonomy" id="2217661"/>
    <lineage>
        <taxon>Archaea</taxon>
        <taxon>Methanobacteriati</taxon>
        <taxon>Methanobacteriota</taxon>
        <taxon>Stenosarchaea group</taxon>
        <taxon>Halobacteria</taxon>
        <taxon>Halobacteriales</taxon>
        <taxon>Natronomonadaceae</taxon>
        <taxon>Natronomonas</taxon>
    </lineage>
</organism>
<dbReference type="Proteomes" id="UP000308037">
    <property type="component" value="Unassembled WGS sequence"/>
</dbReference>
<accession>A0A4U5JFY6</accession>
<gene>
    <name evidence="1" type="ORF">DM868_01030</name>
</gene>
<dbReference type="Pfam" id="PF07311">
    <property type="entry name" value="Dodecin"/>
    <property type="match status" value="1"/>
</dbReference>
<comment type="caution">
    <text evidence="1">The sequence shown here is derived from an EMBL/GenBank/DDBJ whole genome shotgun (WGS) entry which is preliminary data.</text>
</comment>
<dbReference type="PANTHER" id="PTHR39324">
    <property type="entry name" value="CALCIUM DODECIN"/>
    <property type="match status" value="1"/>
</dbReference>
<protein>
    <submittedName>
        <fullName evidence="1">Dodecin domain-containing protein</fullName>
    </submittedName>
</protein>
<dbReference type="RefSeq" id="WP_137275006.1">
    <property type="nucleotide sequence ID" value="NZ_QKNX01000001.1"/>
</dbReference>
<proteinExistence type="predicted"/>
<dbReference type="NCBIfam" id="NF041389">
    <property type="entry name" value="dodecin_Halo"/>
    <property type="match status" value="1"/>
</dbReference>
<dbReference type="AlphaFoldDB" id="A0A4U5JFY6"/>
<sequence length="70" mass="7897">MVFKKITLIGRSNESFEDATTDAIDRAEETLEQLKWATITDQSVELATASEREFQVEIEAAFELQEGVSE</sequence>